<comment type="caution">
    <text evidence="11">Lacks conserved residue(s) required for the propagation of feature annotation.</text>
</comment>
<keyword evidence="7 11" id="KW-0274">FAD</keyword>
<keyword evidence="14" id="KW-1185">Reference proteome</keyword>
<dbReference type="Proteomes" id="UP000076400">
    <property type="component" value="Unassembled WGS sequence"/>
</dbReference>
<dbReference type="GO" id="GO:0050660">
    <property type="term" value="F:flavin adenine dinucleotide binding"/>
    <property type="evidence" value="ECO:0007669"/>
    <property type="project" value="UniProtKB-UniRule"/>
</dbReference>
<dbReference type="PANTHER" id="PTHR11806">
    <property type="entry name" value="GLUCOSE INHIBITED DIVISION PROTEIN A"/>
    <property type="match status" value="1"/>
</dbReference>
<evidence type="ECO:0000313" key="13">
    <source>
        <dbReference type="EMBL" id="KZD12836.1"/>
    </source>
</evidence>
<dbReference type="GO" id="GO:0002098">
    <property type="term" value="P:tRNA wobble uridine modification"/>
    <property type="evidence" value="ECO:0007669"/>
    <property type="project" value="InterPro"/>
</dbReference>
<comment type="function">
    <text evidence="2 11">NAD-binding protein involved in the addition of a carboxymethylaminomethyl (cmnm) group at the wobble position (U34) of certain tRNAs, forming tRNA-cmnm(5)s(2)U34.</text>
</comment>
<dbReference type="GO" id="GO:0030488">
    <property type="term" value="P:tRNA methylation"/>
    <property type="evidence" value="ECO:0007669"/>
    <property type="project" value="TreeGrafter"/>
</dbReference>
<proteinExistence type="inferred from homology"/>
<dbReference type="Pfam" id="PF01134">
    <property type="entry name" value="GIDA"/>
    <property type="match status" value="1"/>
</dbReference>
<evidence type="ECO:0000259" key="12">
    <source>
        <dbReference type="SMART" id="SM01228"/>
    </source>
</evidence>
<evidence type="ECO:0000256" key="3">
    <source>
        <dbReference type="ARBA" id="ARBA00007653"/>
    </source>
</evidence>
<keyword evidence="11" id="KW-0963">Cytoplasm</keyword>
<dbReference type="InterPro" id="IPR044920">
    <property type="entry name" value="MnmG_C_subdom_sf"/>
</dbReference>
<dbReference type="InterPro" id="IPR004416">
    <property type="entry name" value="MnmG"/>
</dbReference>
<feature type="binding site" evidence="11">
    <location>
        <begin position="10"/>
        <end position="15"/>
    </location>
    <ligand>
        <name>FAD</name>
        <dbReference type="ChEBI" id="CHEBI:57692"/>
    </ligand>
</feature>
<dbReference type="HAMAP" id="MF_00129">
    <property type="entry name" value="MnmG_GidA"/>
    <property type="match status" value="1"/>
</dbReference>
<dbReference type="InterPro" id="IPR026904">
    <property type="entry name" value="MnmG_C"/>
</dbReference>
<reference evidence="13 14" key="1">
    <citation type="submission" date="2015-12" db="EMBL/GenBank/DDBJ databases">
        <title>Genome sequence of Oceanibaculum pacificum MCCC 1A02656.</title>
        <authorList>
            <person name="Lu L."/>
            <person name="Lai Q."/>
            <person name="Shao Z."/>
            <person name="Qian P."/>
        </authorList>
    </citation>
    <scope>NUCLEOTIDE SEQUENCE [LARGE SCALE GENOMIC DNA]</scope>
    <source>
        <strain evidence="13 14">MCCC 1A02656</strain>
    </source>
</reference>
<dbReference type="InterPro" id="IPR002218">
    <property type="entry name" value="MnmG-rel"/>
</dbReference>
<dbReference type="NCBIfam" id="TIGR00136">
    <property type="entry name" value="mnmG_gidA"/>
    <property type="match status" value="1"/>
</dbReference>
<evidence type="ECO:0000256" key="4">
    <source>
        <dbReference type="ARBA" id="ARBA00020461"/>
    </source>
</evidence>
<dbReference type="RefSeq" id="WP_067551032.1">
    <property type="nucleotide sequence ID" value="NZ_LPXN01000001.1"/>
</dbReference>
<feature type="binding site" evidence="11">
    <location>
        <begin position="270"/>
        <end position="284"/>
    </location>
    <ligand>
        <name>NAD(+)</name>
        <dbReference type="ChEBI" id="CHEBI:57540"/>
    </ligand>
</feature>
<dbReference type="PROSITE" id="PS01280">
    <property type="entry name" value="GIDA_1"/>
    <property type="match status" value="1"/>
</dbReference>
<dbReference type="SMART" id="SM01228">
    <property type="entry name" value="GIDA_assoc_3"/>
    <property type="match status" value="1"/>
</dbReference>
<dbReference type="Pfam" id="PF21680">
    <property type="entry name" value="GIDA_C_1st"/>
    <property type="match status" value="1"/>
</dbReference>
<dbReference type="InterPro" id="IPR036188">
    <property type="entry name" value="FAD/NAD-bd_sf"/>
</dbReference>
<dbReference type="Gene3D" id="1.10.10.1800">
    <property type="entry name" value="tRNA uridine 5-carboxymethylaminomethyl modification enzyme MnmG/GidA"/>
    <property type="match status" value="1"/>
</dbReference>
<dbReference type="Pfam" id="PF13932">
    <property type="entry name" value="SAM_GIDA_C"/>
    <property type="match status" value="1"/>
</dbReference>
<evidence type="ECO:0000256" key="5">
    <source>
        <dbReference type="ARBA" id="ARBA00022630"/>
    </source>
</evidence>
<comment type="caution">
    <text evidence="13">The sequence shown here is derived from an EMBL/GenBank/DDBJ whole genome shotgun (WGS) entry which is preliminary data.</text>
</comment>
<sequence>MQLFDVIVIGGGHAGCEAAAASARLGASTALITHRRDTIGVMSCNPAIGGLGKGHLVREIDALDGLMARAIDQAGIQFRMLNRSKGAAVRGPRAQADRKLYKAAMQRLLAEQDRLTIIETGVEDLIQGPNGCIAGIVTARGETIAAGAVVVTTGTFLRGLIHRGDERVPAGRIGEAPAIGLAHRLQAAGFALGRLKTGTPPRLDGRTIDWRALEVQEGDDPPVPFSFLTERISTPQIVCHITETRSETHAIIRDNLHRAPLYSGQITGTGPRYCPSIEDKVVRFADKSRHQIFLEPEGLDDHTIYPNGISTSLPVDVQKALIATMPGLERAVILEPGYAIEYDFVDPRELKPTLETRRLPGLFLAGQINGTTGYEEAAAQGLMAGSNAALLAGGQQDGGFTLDRADAYIGVMIDDLVTRGADEPYRMFTSRAEYRLLLRADNADQRLTRKGMAIGLIGNDRSAAFNAKARALEAGRALLASLQATPNELVRHGIPVNQDGVRRTASELLAYPEIDIARLATLWPELAALEPKIVQQLEIDGVYAGYLDRQRADIDAFRKDEALALPSDLDYSGIGGLSAEIRGKLDRTRPTTLGAASRIPGITPAALMALLRYVRAGNRKTA</sequence>
<comment type="similarity">
    <text evidence="3 11">Belongs to the MnmG family.</text>
</comment>
<keyword evidence="5 11" id="KW-0285">Flavoprotein</keyword>
<comment type="subunit">
    <text evidence="9 11">Homodimer. Heterotetramer of two MnmE and two MnmG subunits.</text>
</comment>
<dbReference type="AlphaFoldDB" id="A0A154WH71"/>
<comment type="cofactor">
    <cofactor evidence="1 11">
        <name>FAD</name>
        <dbReference type="ChEBI" id="CHEBI:57692"/>
    </cofactor>
</comment>
<name>A0A154WH71_9PROT</name>
<evidence type="ECO:0000313" key="14">
    <source>
        <dbReference type="Proteomes" id="UP000076400"/>
    </source>
</evidence>
<dbReference type="InterPro" id="IPR047001">
    <property type="entry name" value="MnmG_C_subdom"/>
</dbReference>
<accession>A0A154WH71</accession>
<dbReference type="FunFam" id="3.50.50.60:FF:000002">
    <property type="entry name" value="tRNA uridine 5-carboxymethylaminomethyl modification enzyme MnmG"/>
    <property type="match status" value="1"/>
</dbReference>
<evidence type="ECO:0000256" key="1">
    <source>
        <dbReference type="ARBA" id="ARBA00001974"/>
    </source>
</evidence>
<protein>
    <recommendedName>
        <fullName evidence="4 11">tRNA uridine 5-carboxymethylaminomethyl modification enzyme MnmG</fullName>
    </recommendedName>
    <alternativeName>
        <fullName evidence="10 11">Glucose-inhibited division protein A</fullName>
    </alternativeName>
</protein>
<dbReference type="InterPro" id="IPR040131">
    <property type="entry name" value="MnmG_N"/>
</dbReference>
<gene>
    <name evidence="11" type="primary">mnmG</name>
    <name evidence="11" type="synonym">gidA</name>
    <name evidence="13" type="ORF">AUP43_00390</name>
</gene>
<dbReference type="InterPro" id="IPR049312">
    <property type="entry name" value="GIDA_C_N"/>
</dbReference>
<evidence type="ECO:0000256" key="2">
    <source>
        <dbReference type="ARBA" id="ARBA00003717"/>
    </source>
</evidence>
<dbReference type="STRING" id="580166.AUP43_00390"/>
<dbReference type="Gene3D" id="1.10.150.570">
    <property type="entry name" value="GidA associated domain, C-terminal subdomain"/>
    <property type="match status" value="1"/>
</dbReference>
<keyword evidence="8 11" id="KW-0520">NAD</keyword>
<dbReference type="EMBL" id="LPXN01000001">
    <property type="protein sequence ID" value="KZD12836.1"/>
    <property type="molecule type" value="Genomic_DNA"/>
</dbReference>
<dbReference type="Gene3D" id="3.50.50.60">
    <property type="entry name" value="FAD/NAD(P)-binding domain"/>
    <property type="match status" value="2"/>
</dbReference>
<evidence type="ECO:0000256" key="8">
    <source>
        <dbReference type="ARBA" id="ARBA00023027"/>
    </source>
</evidence>
<keyword evidence="6 11" id="KW-0819">tRNA processing</keyword>
<organism evidence="13 14">
    <name type="scientific">Oceanibaculum pacificum</name>
    <dbReference type="NCBI Taxonomy" id="580166"/>
    <lineage>
        <taxon>Bacteria</taxon>
        <taxon>Pseudomonadati</taxon>
        <taxon>Pseudomonadota</taxon>
        <taxon>Alphaproteobacteria</taxon>
        <taxon>Rhodospirillales</taxon>
        <taxon>Oceanibaculaceae</taxon>
        <taxon>Oceanibaculum</taxon>
    </lineage>
</organism>
<dbReference type="PANTHER" id="PTHR11806:SF0">
    <property type="entry name" value="PROTEIN MTO1 HOMOLOG, MITOCHONDRIAL"/>
    <property type="match status" value="1"/>
</dbReference>
<dbReference type="GO" id="GO:0005829">
    <property type="term" value="C:cytosol"/>
    <property type="evidence" value="ECO:0007669"/>
    <property type="project" value="TreeGrafter"/>
</dbReference>
<evidence type="ECO:0000256" key="9">
    <source>
        <dbReference type="ARBA" id="ARBA00025948"/>
    </source>
</evidence>
<evidence type="ECO:0000256" key="6">
    <source>
        <dbReference type="ARBA" id="ARBA00022694"/>
    </source>
</evidence>
<dbReference type="InterPro" id="IPR020595">
    <property type="entry name" value="MnmG-rel_CS"/>
</dbReference>
<dbReference type="SUPFAM" id="SSF51905">
    <property type="entry name" value="FAD/NAD(P)-binding domain"/>
    <property type="match status" value="1"/>
</dbReference>
<evidence type="ECO:0000256" key="7">
    <source>
        <dbReference type="ARBA" id="ARBA00022827"/>
    </source>
</evidence>
<evidence type="ECO:0000256" key="11">
    <source>
        <dbReference type="HAMAP-Rule" id="MF_00129"/>
    </source>
</evidence>
<comment type="subcellular location">
    <subcellularLocation>
        <location evidence="11">Cytoplasm</location>
    </subcellularLocation>
</comment>
<dbReference type="FunFam" id="3.50.50.60:FF:000145">
    <property type="entry name" value="tRNA uridine 5-carboxymethylaminomethyl modification enzyme"/>
    <property type="match status" value="1"/>
</dbReference>
<dbReference type="OrthoDB" id="9815560at2"/>
<dbReference type="PRINTS" id="PR00411">
    <property type="entry name" value="PNDRDTASEI"/>
</dbReference>
<evidence type="ECO:0000256" key="10">
    <source>
        <dbReference type="ARBA" id="ARBA00031800"/>
    </source>
</evidence>
<feature type="domain" description="tRNA uridine 5-carboxymethylaminomethyl modification enzyme C-terminal subdomain" evidence="12">
    <location>
        <begin position="541"/>
        <end position="612"/>
    </location>
</feature>
<dbReference type="FunFam" id="1.10.150.570:FF:000001">
    <property type="entry name" value="tRNA uridine 5-carboxymethylaminomethyl modification enzyme MnmG"/>
    <property type="match status" value="1"/>
</dbReference>